<accession>A0ABS6BS68</accession>
<name>A0ABS6BS68_9CLOT</name>
<proteinExistence type="predicted"/>
<evidence type="ECO:0000313" key="1">
    <source>
        <dbReference type="EMBL" id="MBU3159209.1"/>
    </source>
</evidence>
<evidence type="ECO:0000313" key="2">
    <source>
        <dbReference type="Proteomes" id="UP000776252"/>
    </source>
</evidence>
<dbReference type="Proteomes" id="UP000776252">
    <property type="component" value="Unassembled WGS sequence"/>
</dbReference>
<comment type="caution">
    <text evidence="1">The sequence shown here is derived from an EMBL/GenBank/DDBJ whole genome shotgun (WGS) entry which is preliminary data.</text>
</comment>
<organism evidence="1 2">
    <name type="scientific">Clostridium frigoris</name>
    <dbReference type="NCBI Taxonomy" id="205327"/>
    <lineage>
        <taxon>Bacteria</taxon>
        <taxon>Bacillati</taxon>
        <taxon>Bacillota</taxon>
        <taxon>Clostridia</taxon>
        <taxon>Eubacteriales</taxon>
        <taxon>Clostridiaceae</taxon>
        <taxon>Clostridium</taxon>
    </lineage>
</organism>
<gene>
    <name evidence="1" type="ORF">KPL37_05495</name>
</gene>
<reference evidence="1 2" key="1">
    <citation type="submission" date="2021-06" db="EMBL/GenBank/DDBJ databases">
        <title>Clostridia strains as spoilage organisms.</title>
        <authorList>
            <person name="Wambui J."/>
            <person name="Stephan R."/>
            <person name="Stevens M.J.A."/>
        </authorList>
    </citation>
    <scope>NUCLEOTIDE SEQUENCE [LARGE SCALE GENOMIC DNA]</scope>
    <source>
        <strain evidence="1 2">DSM 14204</strain>
    </source>
</reference>
<keyword evidence="2" id="KW-1185">Reference proteome</keyword>
<protein>
    <submittedName>
        <fullName evidence="1">Uncharacterized protein</fullName>
    </submittedName>
</protein>
<dbReference type="EMBL" id="JAHLDV010000007">
    <property type="protein sequence ID" value="MBU3159209.1"/>
    <property type="molecule type" value="Genomic_DNA"/>
</dbReference>
<sequence length="53" mass="6134">MYDAKKDENIRDRQLQCNCIGDRSYFSMCTHNTNMVNVKASCSPVEIIVKEFS</sequence>
<dbReference type="RefSeq" id="WP_216146410.1">
    <property type="nucleotide sequence ID" value="NZ_JAHLDV010000007.1"/>
</dbReference>